<gene>
    <name evidence="7" type="ORF">B0I35DRAFT_399256</name>
</gene>
<organism evidence="7 8">
    <name type="scientific">Stachybotrys elegans</name>
    <dbReference type="NCBI Taxonomy" id="80388"/>
    <lineage>
        <taxon>Eukaryota</taxon>
        <taxon>Fungi</taxon>
        <taxon>Dikarya</taxon>
        <taxon>Ascomycota</taxon>
        <taxon>Pezizomycotina</taxon>
        <taxon>Sordariomycetes</taxon>
        <taxon>Hypocreomycetidae</taxon>
        <taxon>Hypocreales</taxon>
        <taxon>Stachybotryaceae</taxon>
        <taxon>Stachybotrys</taxon>
    </lineage>
</organism>
<dbReference type="Pfam" id="PF08240">
    <property type="entry name" value="ADH_N"/>
    <property type="match status" value="1"/>
</dbReference>
<evidence type="ECO:0000256" key="4">
    <source>
        <dbReference type="ARBA" id="ARBA00023002"/>
    </source>
</evidence>
<dbReference type="CDD" id="cd05274">
    <property type="entry name" value="KR_FAS_SDR_x"/>
    <property type="match status" value="1"/>
</dbReference>
<dbReference type="Gene3D" id="3.40.50.720">
    <property type="entry name" value="NAD(P)-binding Rossmann-like Domain"/>
    <property type="match status" value="3"/>
</dbReference>
<dbReference type="SUPFAM" id="SSF51735">
    <property type="entry name" value="NAD(P)-binding Rossmann-fold domains"/>
    <property type="match status" value="3"/>
</dbReference>
<dbReference type="SMART" id="SM00823">
    <property type="entry name" value="PKS_PP"/>
    <property type="match status" value="1"/>
</dbReference>
<protein>
    <submittedName>
        <fullName evidence="7">KR domain-containing protein</fullName>
    </submittedName>
</protein>
<dbReference type="InterPro" id="IPR057326">
    <property type="entry name" value="KR_dom"/>
</dbReference>
<feature type="domain" description="Carrier" evidence="6">
    <location>
        <begin position="785"/>
        <end position="861"/>
    </location>
</feature>
<comment type="caution">
    <text evidence="7">The sequence shown here is derived from an EMBL/GenBank/DDBJ whole genome shotgun (WGS) entry which is preliminary data.</text>
</comment>
<dbReference type="InterPro" id="IPR006162">
    <property type="entry name" value="Ppantetheine_attach_site"/>
</dbReference>
<keyword evidence="1" id="KW-0596">Phosphopantetheine</keyword>
<dbReference type="AlphaFoldDB" id="A0A8K0SHM0"/>
<dbReference type="Proteomes" id="UP000813444">
    <property type="component" value="Unassembled WGS sequence"/>
</dbReference>
<dbReference type="SMART" id="SM00829">
    <property type="entry name" value="PKS_ER"/>
    <property type="match status" value="1"/>
</dbReference>
<dbReference type="PROSITE" id="PS50075">
    <property type="entry name" value="CARRIER"/>
    <property type="match status" value="1"/>
</dbReference>
<dbReference type="InterPro" id="IPR020806">
    <property type="entry name" value="PKS_PP-bd"/>
</dbReference>
<dbReference type="GO" id="GO:0030639">
    <property type="term" value="P:polyketide biosynthetic process"/>
    <property type="evidence" value="ECO:0007669"/>
    <property type="project" value="UniProtKB-ARBA"/>
</dbReference>
<dbReference type="InterPro" id="IPR013154">
    <property type="entry name" value="ADH-like_N"/>
</dbReference>
<keyword evidence="2" id="KW-0597">Phosphoprotein</keyword>
<accession>A0A8K0SHM0</accession>
<dbReference type="Pfam" id="PF13602">
    <property type="entry name" value="ADH_zinc_N_2"/>
    <property type="match status" value="1"/>
</dbReference>
<proteinExistence type="predicted"/>
<evidence type="ECO:0000256" key="1">
    <source>
        <dbReference type="ARBA" id="ARBA00022450"/>
    </source>
</evidence>
<keyword evidence="5" id="KW-0511">Multifunctional enzyme</keyword>
<dbReference type="PANTHER" id="PTHR43775:SF18">
    <property type="entry name" value="ENZYME, PUTATIVE (JCVI)-RELATED"/>
    <property type="match status" value="1"/>
</dbReference>
<keyword evidence="4" id="KW-0560">Oxidoreductase</keyword>
<dbReference type="InterPro" id="IPR009081">
    <property type="entry name" value="PP-bd_ACP"/>
</dbReference>
<dbReference type="EMBL" id="JAGPNK010000016">
    <property type="protein sequence ID" value="KAH7307967.1"/>
    <property type="molecule type" value="Genomic_DNA"/>
</dbReference>
<evidence type="ECO:0000256" key="3">
    <source>
        <dbReference type="ARBA" id="ARBA00022679"/>
    </source>
</evidence>
<dbReference type="FunFam" id="3.40.50.720:FF:000209">
    <property type="entry name" value="Polyketide synthase Pks12"/>
    <property type="match status" value="1"/>
</dbReference>
<dbReference type="InterPro" id="IPR013968">
    <property type="entry name" value="PKS_KR"/>
</dbReference>
<dbReference type="SUPFAM" id="SSF50129">
    <property type="entry name" value="GroES-like"/>
    <property type="match status" value="1"/>
</dbReference>
<evidence type="ECO:0000259" key="6">
    <source>
        <dbReference type="PROSITE" id="PS50075"/>
    </source>
</evidence>
<dbReference type="InterPro" id="IPR036291">
    <property type="entry name" value="NAD(P)-bd_dom_sf"/>
</dbReference>
<dbReference type="Gene3D" id="3.90.180.10">
    <property type="entry name" value="Medium-chain alcohol dehydrogenases, catalytic domain"/>
    <property type="match status" value="1"/>
</dbReference>
<dbReference type="Pfam" id="PF08659">
    <property type="entry name" value="KR"/>
    <property type="match status" value="1"/>
</dbReference>
<evidence type="ECO:0000256" key="5">
    <source>
        <dbReference type="ARBA" id="ARBA00023268"/>
    </source>
</evidence>
<dbReference type="PROSITE" id="PS00012">
    <property type="entry name" value="PHOSPHOPANTETHEINE"/>
    <property type="match status" value="1"/>
</dbReference>
<reference evidence="7" key="1">
    <citation type="journal article" date="2021" name="Nat. Commun.">
        <title>Genetic determinants of endophytism in the Arabidopsis root mycobiome.</title>
        <authorList>
            <person name="Mesny F."/>
            <person name="Miyauchi S."/>
            <person name="Thiergart T."/>
            <person name="Pickel B."/>
            <person name="Atanasova L."/>
            <person name="Karlsson M."/>
            <person name="Huettel B."/>
            <person name="Barry K.W."/>
            <person name="Haridas S."/>
            <person name="Chen C."/>
            <person name="Bauer D."/>
            <person name="Andreopoulos W."/>
            <person name="Pangilinan J."/>
            <person name="LaButti K."/>
            <person name="Riley R."/>
            <person name="Lipzen A."/>
            <person name="Clum A."/>
            <person name="Drula E."/>
            <person name="Henrissat B."/>
            <person name="Kohler A."/>
            <person name="Grigoriev I.V."/>
            <person name="Martin F.M."/>
            <person name="Hacquard S."/>
        </authorList>
    </citation>
    <scope>NUCLEOTIDE SEQUENCE</scope>
    <source>
        <strain evidence="7">MPI-CAGE-CH-0235</strain>
    </source>
</reference>
<keyword evidence="3" id="KW-0808">Transferase</keyword>
<dbReference type="GO" id="GO:0006633">
    <property type="term" value="P:fatty acid biosynthetic process"/>
    <property type="evidence" value="ECO:0007669"/>
    <property type="project" value="TreeGrafter"/>
</dbReference>
<dbReference type="SUPFAM" id="SSF47336">
    <property type="entry name" value="ACP-like"/>
    <property type="match status" value="1"/>
</dbReference>
<dbReference type="CDD" id="cd05195">
    <property type="entry name" value="enoyl_red"/>
    <property type="match status" value="1"/>
</dbReference>
<dbReference type="GO" id="GO:0031177">
    <property type="term" value="F:phosphopantetheine binding"/>
    <property type="evidence" value="ECO:0007669"/>
    <property type="project" value="InterPro"/>
</dbReference>
<dbReference type="PANTHER" id="PTHR43775">
    <property type="entry name" value="FATTY ACID SYNTHASE"/>
    <property type="match status" value="1"/>
</dbReference>
<dbReference type="GO" id="GO:0004312">
    <property type="term" value="F:fatty acid synthase activity"/>
    <property type="evidence" value="ECO:0007669"/>
    <property type="project" value="TreeGrafter"/>
</dbReference>
<dbReference type="InterPro" id="IPR056501">
    <property type="entry name" value="NAD-bd_HRPKS_sdrA"/>
</dbReference>
<dbReference type="InterPro" id="IPR020843">
    <property type="entry name" value="ER"/>
</dbReference>
<dbReference type="Pfam" id="PF00550">
    <property type="entry name" value="PP-binding"/>
    <property type="match status" value="1"/>
</dbReference>
<sequence length="868" mass="94243">MSKFLARSGLLILVHSGDAPLAEIQSSLASAGLKLQASFSSVYLCTVSREDTRLQPRVVDLSKGSEECSNLINSLQSLGWHGTTNNLADVADLTDGAPLLLIDDPEAPLLATISESDFGMLQKIVKSHGSLLWVTSGSQMSVSSPSNALVHGFARTLRAEDPTLTFKTLDLSTYIDLRSAKAVMAVVHTLVDTHSGAFHGAEHEYCERGGVLHVSRVSLNEELLSVDEELRNGATPVDQSLRNNSRLVRMYCEKMGASGSLQFNEVEHGQDTPLGHDEVEVDIMAAGLNYKDVATCMGIVQEDEHKLGLEGAGVIRQVGSGVAKYSVGDRVLIHGKGCFANRIRVPPEFVFLLPPSVSFEEAATMSIVYFTAVYGLMELAQIKKGQSVLIHSATDGVGLASIHLCKHLGATIYVTVGNEEKRKFLQEEHGIPADHIFSSRNSDFATGIRNVTGGRGVDCGMNSLTGALLDESWRLLADKGTFLEIGKKDIVDRNSLAMEPFDRNCTYRGIDISKPVILEDHALIERILQTIRSLLVDGHIQPISPRKTFSFAQIPDAIRYMRPGVHIGKIVLSHGAEGDTQVPIRPEPLAMRLDKSCTYLIVGGLKGLCGSLAIYLARCGAKHLTIVSRSGADDERSQQVIRSLKALGTSTTITRADISHQDDAFRLFGESRLPIDGVIQGAMVLRDKTFEAMSFQEYHEALSCKLQGTWNLHRAEQRAARKLTFFTLLSSISGVIGTASQANYAAGNAFQDAFAAWRRANGMAAHAVDLGIIEDVGYMSEHADELLPEAIKLVNAQFVRVLGLPADSEETKSLSSYGVDSLAAVDLRNWLKMNLQVELTTLDILNASSLRAMCEKVVGRLITAKASY</sequence>
<keyword evidence="8" id="KW-1185">Reference proteome</keyword>
<evidence type="ECO:0000313" key="8">
    <source>
        <dbReference type="Proteomes" id="UP000813444"/>
    </source>
</evidence>
<name>A0A8K0SHM0_9HYPO</name>
<evidence type="ECO:0000256" key="2">
    <source>
        <dbReference type="ARBA" id="ARBA00022553"/>
    </source>
</evidence>
<dbReference type="InterPro" id="IPR011032">
    <property type="entry name" value="GroES-like_sf"/>
</dbReference>
<dbReference type="Pfam" id="PF23114">
    <property type="entry name" value="NAD-bd_HRPKS_sdrA"/>
    <property type="match status" value="1"/>
</dbReference>
<dbReference type="OrthoDB" id="329835at2759"/>
<dbReference type="InterPro" id="IPR036736">
    <property type="entry name" value="ACP-like_sf"/>
</dbReference>
<dbReference type="InterPro" id="IPR050091">
    <property type="entry name" value="PKS_NRPS_Biosynth_Enz"/>
</dbReference>
<dbReference type="SMART" id="SM00822">
    <property type="entry name" value="PKS_KR"/>
    <property type="match status" value="1"/>
</dbReference>
<dbReference type="GO" id="GO:1901336">
    <property type="term" value="P:lactone biosynthetic process"/>
    <property type="evidence" value="ECO:0007669"/>
    <property type="project" value="UniProtKB-ARBA"/>
</dbReference>
<evidence type="ECO:0000313" key="7">
    <source>
        <dbReference type="EMBL" id="KAH7307967.1"/>
    </source>
</evidence>
<dbReference type="GO" id="GO:0016491">
    <property type="term" value="F:oxidoreductase activity"/>
    <property type="evidence" value="ECO:0007669"/>
    <property type="project" value="UniProtKB-KW"/>
</dbReference>